<gene>
    <name evidence="2" type="ORF">AMST5_04181</name>
</gene>
<reference evidence="2" key="1">
    <citation type="submission" date="2023-07" db="EMBL/GenBank/DDBJ databases">
        <authorList>
            <person name="Pelsma A.J. K."/>
        </authorList>
    </citation>
    <scope>NUCLEOTIDE SEQUENCE</scope>
</reference>
<name>A0AA48M4G6_9ZZZZ</name>
<accession>A0AA48M4G6</accession>
<evidence type="ECO:0000313" key="2">
    <source>
        <dbReference type="EMBL" id="CAJ0891985.1"/>
    </source>
</evidence>
<proteinExistence type="predicted"/>
<sequence>MAGSTQERRLRFTRLVESLLPEQRRERIQIISPPRRVARMRQIPAACVMTRVRRLPRARDRDAGAFRRHHLIQRRRIPRREPDAAMGGRPAERSRRVGPMDGVAAVEKNRMRHGRHVVFAGIMHPLQTGRGEMAPGRHIAGPGRRDRPAVAPLGGVHMHGLGRQIDMNVHAGVCRGREAKRRDHDRGEGSRNMHRRLQLPRRAAFKQ</sequence>
<feature type="compositionally biased region" description="Basic residues" evidence="1">
    <location>
        <begin position="192"/>
        <end position="207"/>
    </location>
</feature>
<dbReference type="EMBL" id="OY288114">
    <property type="protein sequence ID" value="CAJ0891985.1"/>
    <property type="molecule type" value="Genomic_DNA"/>
</dbReference>
<protein>
    <submittedName>
        <fullName evidence="2">Uncharacterized protein</fullName>
    </submittedName>
</protein>
<dbReference type="AlphaFoldDB" id="A0AA48M4G6"/>
<organism evidence="2">
    <name type="scientific">freshwater sediment metagenome</name>
    <dbReference type="NCBI Taxonomy" id="556182"/>
    <lineage>
        <taxon>unclassified sequences</taxon>
        <taxon>metagenomes</taxon>
        <taxon>ecological metagenomes</taxon>
    </lineage>
</organism>
<feature type="region of interest" description="Disordered" evidence="1">
    <location>
        <begin position="177"/>
        <end position="207"/>
    </location>
</feature>
<feature type="compositionally biased region" description="Basic and acidic residues" evidence="1">
    <location>
        <begin position="177"/>
        <end position="191"/>
    </location>
</feature>
<evidence type="ECO:0000256" key="1">
    <source>
        <dbReference type="SAM" id="MobiDB-lite"/>
    </source>
</evidence>